<dbReference type="EMBL" id="JAROCG010000002">
    <property type="protein sequence ID" value="MDN4612321.1"/>
    <property type="molecule type" value="Genomic_DNA"/>
</dbReference>
<evidence type="ECO:0000313" key="4">
    <source>
        <dbReference type="Proteomes" id="UP001174209"/>
    </source>
</evidence>
<dbReference type="CDD" id="cd05399">
    <property type="entry name" value="NT_Rel-Spo_like"/>
    <property type="match status" value="1"/>
</dbReference>
<evidence type="ECO:0000259" key="2">
    <source>
        <dbReference type="SMART" id="SM00954"/>
    </source>
</evidence>
<accession>A0ABT8K4G1</accession>
<dbReference type="Pfam" id="PF04607">
    <property type="entry name" value="RelA_SpoT"/>
    <property type="match status" value="1"/>
</dbReference>
<evidence type="ECO:0000313" key="3">
    <source>
        <dbReference type="EMBL" id="MDN4612321.1"/>
    </source>
</evidence>
<protein>
    <recommendedName>
        <fullName evidence="2">RelA/SpoT domain-containing protein</fullName>
    </recommendedName>
</protein>
<dbReference type="PANTHER" id="PTHR41773">
    <property type="entry name" value="GTP PYROPHOSPHATASE-RELATED"/>
    <property type="match status" value="1"/>
</dbReference>
<feature type="compositionally biased region" description="Basic and acidic residues" evidence="1">
    <location>
        <begin position="73"/>
        <end position="86"/>
    </location>
</feature>
<dbReference type="Proteomes" id="UP001174209">
    <property type="component" value="Unassembled WGS sequence"/>
</dbReference>
<dbReference type="SUPFAM" id="SSF81301">
    <property type="entry name" value="Nucleotidyltransferase"/>
    <property type="match status" value="1"/>
</dbReference>
<feature type="domain" description="RelA/SpoT" evidence="2">
    <location>
        <begin position="62"/>
        <end position="194"/>
    </location>
</feature>
<dbReference type="InterPro" id="IPR043519">
    <property type="entry name" value="NT_sf"/>
</dbReference>
<dbReference type="RefSeq" id="WP_301229257.1">
    <property type="nucleotide sequence ID" value="NZ_JAROCG010000002.1"/>
</dbReference>
<feature type="compositionally biased region" description="Acidic residues" evidence="1">
    <location>
        <begin position="250"/>
        <end position="261"/>
    </location>
</feature>
<gene>
    <name evidence="3" type="ORF">P5G52_15745</name>
</gene>
<name>A0ABT8K4G1_9MICC</name>
<organism evidence="3 4">
    <name type="scientific">Arthrobacter burdickii</name>
    <dbReference type="NCBI Taxonomy" id="3035920"/>
    <lineage>
        <taxon>Bacteria</taxon>
        <taxon>Bacillati</taxon>
        <taxon>Actinomycetota</taxon>
        <taxon>Actinomycetes</taxon>
        <taxon>Micrococcales</taxon>
        <taxon>Micrococcaceae</taxon>
        <taxon>Arthrobacter</taxon>
    </lineage>
</organism>
<reference evidence="3" key="1">
    <citation type="submission" date="2023-06" db="EMBL/GenBank/DDBJ databases">
        <title>MT1 and MT2 Draft Genomes of Novel Species.</title>
        <authorList>
            <person name="Venkateswaran K."/>
        </authorList>
    </citation>
    <scope>NUCLEOTIDE SEQUENCE</scope>
    <source>
        <strain evidence="3">IIF3SC-B10</strain>
    </source>
</reference>
<feature type="region of interest" description="Disordered" evidence="1">
    <location>
        <begin position="66"/>
        <end position="87"/>
    </location>
</feature>
<dbReference type="InterPro" id="IPR007685">
    <property type="entry name" value="RelA_SpoT"/>
</dbReference>
<evidence type="ECO:0000256" key="1">
    <source>
        <dbReference type="SAM" id="MobiDB-lite"/>
    </source>
</evidence>
<dbReference type="PANTHER" id="PTHR41773:SF1">
    <property type="entry name" value="RELA_SPOT DOMAIN-CONTAINING PROTEIN"/>
    <property type="match status" value="1"/>
</dbReference>
<keyword evidence="4" id="KW-1185">Reference proteome</keyword>
<dbReference type="Gene3D" id="3.30.460.10">
    <property type="entry name" value="Beta Polymerase, domain 2"/>
    <property type="match status" value="1"/>
</dbReference>
<sequence length="484" mass="54700">MSDTTSDESKAAGSDRDHTVIPSHLWDYAQDQSVLTEAAQDIRRYLEELARRGSINLHTIESRAKSLSSYQNKSEKELEDGSRKYSDPATQIHDCVAARVIVFTTRTRNDLADLIENHAEVIERVNPGDLKHNGYDSEHLVIKSLKKQDERARYGALGKYFEKYRGLEIQIRSVAGHAWAEYEHDLRYKSGAYQELSDDGKGQINQWFIEAGGMRRYMDEIFERIEARVFIGEQELPQPVDHEPPLAQQEGDDIDDDLAEYDDPRPLDEEALRDVITARFPGYDTGQTGAVEELLTHLEQLRVSTVGELEAALVNLEQGQVARLMDYPSDTSGVRRLDDELLATFTDTYVETALGEDRKQFLRLRLRRVRGKFAIYTVEVAKRPSRLLTAASAVRETAKLVANLGGVDLVSIEGAISTERNHLNPSTKARTIRTQHGPIFVATNMTRSWAESIIKELIRRVPNHSIRVLRAGDLLIESSASKLL</sequence>
<feature type="region of interest" description="Disordered" evidence="1">
    <location>
        <begin position="236"/>
        <end position="264"/>
    </location>
</feature>
<comment type="caution">
    <text evidence="3">The sequence shown here is derived from an EMBL/GenBank/DDBJ whole genome shotgun (WGS) entry which is preliminary data.</text>
</comment>
<proteinExistence type="predicted"/>
<dbReference type="SMART" id="SM00954">
    <property type="entry name" value="RelA_SpoT"/>
    <property type="match status" value="1"/>
</dbReference>